<organism evidence="2 3">
    <name type="scientific">Sphaerobolus stellatus (strain SS14)</name>
    <dbReference type="NCBI Taxonomy" id="990650"/>
    <lineage>
        <taxon>Eukaryota</taxon>
        <taxon>Fungi</taxon>
        <taxon>Dikarya</taxon>
        <taxon>Basidiomycota</taxon>
        <taxon>Agaricomycotina</taxon>
        <taxon>Agaricomycetes</taxon>
        <taxon>Phallomycetidae</taxon>
        <taxon>Geastrales</taxon>
        <taxon>Sphaerobolaceae</taxon>
        <taxon>Sphaerobolus</taxon>
    </lineage>
</organism>
<feature type="compositionally biased region" description="Basic and acidic residues" evidence="1">
    <location>
        <begin position="1261"/>
        <end position="1277"/>
    </location>
</feature>
<proteinExistence type="predicted"/>
<feature type="compositionally biased region" description="Pro residues" evidence="1">
    <location>
        <begin position="772"/>
        <end position="782"/>
    </location>
</feature>
<feature type="compositionally biased region" description="Acidic residues" evidence="1">
    <location>
        <begin position="1243"/>
        <end position="1260"/>
    </location>
</feature>
<feature type="compositionally biased region" description="Low complexity" evidence="1">
    <location>
        <begin position="1372"/>
        <end position="1390"/>
    </location>
</feature>
<protein>
    <submittedName>
        <fullName evidence="2">Uncharacterized protein</fullName>
    </submittedName>
</protein>
<feature type="compositionally biased region" description="Low complexity" evidence="1">
    <location>
        <begin position="810"/>
        <end position="826"/>
    </location>
</feature>
<feature type="compositionally biased region" description="Low complexity" evidence="1">
    <location>
        <begin position="1706"/>
        <end position="1718"/>
    </location>
</feature>
<feature type="compositionally biased region" description="Low complexity" evidence="1">
    <location>
        <begin position="555"/>
        <end position="573"/>
    </location>
</feature>
<feature type="compositionally biased region" description="Basic residues" evidence="1">
    <location>
        <begin position="1735"/>
        <end position="1747"/>
    </location>
</feature>
<reference evidence="2 3" key="1">
    <citation type="submission" date="2014-06" db="EMBL/GenBank/DDBJ databases">
        <title>Evolutionary Origins and Diversification of the Mycorrhizal Mutualists.</title>
        <authorList>
            <consortium name="DOE Joint Genome Institute"/>
            <consortium name="Mycorrhizal Genomics Consortium"/>
            <person name="Kohler A."/>
            <person name="Kuo A."/>
            <person name="Nagy L.G."/>
            <person name="Floudas D."/>
            <person name="Copeland A."/>
            <person name="Barry K.W."/>
            <person name="Cichocki N."/>
            <person name="Veneault-Fourrey C."/>
            <person name="LaButti K."/>
            <person name="Lindquist E.A."/>
            <person name="Lipzen A."/>
            <person name="Lundell T."/>
            <person name="Morin E."/>
            <person name="Murat C."/>
            <person name="Riley R."/>
            <person name="Ohm R."/>
            <person name="Sun H."/>
            <person name="Tunlid A."/>
            <person name="Henrissat B."/>
            <person name="Grigoriev I.V."/>
            <person name="Hibbett D.S."/>
            <person name="Martin F."/>
        </authorList>
    </citation>
    <scope>NUCLEOTIDE SEQUENCE [LARGE SCALE GENOMIC DNA]</scope>
    <source>
        <strain evidence="2 3">SS14</strain>
    </source>
</reference>
<feature type="region of interest" description="Disordered" evidence="1">
    <location>
        <begin position="363"/>
        <end position="657"/>
    </location>
</feature>
<dbReference type="HOGENOM" id="CLU_239166_0_0_1"/>
<feature type="compositionally biased region" description="Acidic residues" evidence="1">
    <location>
        <begin position="591"/>
        <end position="612"/>
    </location>
</feature>
<name>A0A0C9VQ54_SPHS4</name>
<evidence type="ECO:0000256" key="1">
    <source>
        <dbReference type="SAM" id="MobiDB-lite"/>
    </source>
</evidence>
<feature type="region of interest" description="Disordered" evidence="1">
    <location>
        <begin position="929"/>
        <end position="983"/>
    </location>
</feature>
<feature type="compositionally biased region" description="Basic and acidic residues" evidence="1">
    <location>
        <begin position="1687"/>
        <end position="1705"/>
    </location>
</feature>
<feature type="compositionally biased region" description="Polar residues" evidence="1">
    <location>
        <begin position="460"/>
        <end position="471"/>
    </location>
</feature>
<feature type="compositionally biased region" description="Low complexity" evidence="1">
    <location>
        <begin position="370"/>
        <end position="382"/>
    </location>
</feature>
<feature type="region of interest" description="Disordered" evidence="1">
    <location>
        <begin position="690"/>
        <end position="710"/>
    </location>
</feature>
<feature type="region of interest" description="Disordered" evidence="1">
    <location>
        <begin position="1"/>
        <end position="157"/>
    </location>
</feature>
<feature type="compositionally biased region" description="Basic and acidic residues" evidence="1">
    <location>
        <begin position="406"/>
        <end position="415"/>
    </location>
</feature>
<feature type="compositionally biased region" description="Low complexity" evidence="1">
    <location>
        <begin position="969"/>
        <end position="980"/>
    </location>
</feature>
<feature type="compositionally biased region" description="Low complexity" evidence="1">
    <location>
        <begin position="1336"/>
        <end position="1364"/>
    </location>
</feature>
<dbReference type="EMBL" id="KN837145">
    <property type="protein sequence ID" value="KIJ40335.1"/>
    <property type="molecule type" value="Genomic_DNA"/>
</dbReference>
<gene>
    <name evidence="2" type="ORF">M422DRAFT_68600</name>
</gene>
<feature type="compositionally biased region" description="Basic residues" evidence="1">
    <location>
        <begin position="66"/>
        <end position="76"/>
    </location>
</feature>
<evidence type="ECO:0000313" key="3">
    <source>
        <dbReference type="Proteomes" id="UP000054279"/>
    </source>
</evidence>
<feature type="region of interest" description="Disordered" evidence="1">
    <location>
        <begin position="1158"/>
        <end position="1180"/>
    </location>
</feature>
<feature type="region of interest" description="Disordered" evidence="1">
    <location>
        <begin position="174"/>
        <end position="195"/>
    </location>
</feature>
<sequence length="1758" mass="185513">MQRLRRFSLSLPFAGKRRQEQNGDDGEQRRSSTSRRPARTRSTSPAAAHDSAISDSEAMPGSFSKTARRRLVKKRPTLPAKLPSQESPPEEPPSAIPFPSNTPAEVPSASPPLINDLHEPASMDTFLDYTLPDDSEVSSTASPRIPSPAPLSTILEQDERSISIRARTPSLTLNTVPISYSPSDRVPRKSSDWDRDSLSVQAHALLEIDRPAAPEPPEPPATPEMTATRAPPKIFIPTESHTGGLSRSGISAISPLQLPSPLVIQPTPYASLAAAVALASAPDLSRLTAPSPSPTETTLTEAYDTAESTFGEDDEEDHDADTTLFRSAQESAVLLTAQSSDVVLNMPGGFNFGFDVDSARTSIEREVDVPSPTTPTRTPTLTSKDLPIPRAEEVPTTPRPPSPSAAKERNLRIEEVQTTPRPPPLSAAKERDLRIEEAQTTPRPPPLSAAKERDLRIEEAQTTPRPSQTSAPRAKSIEIVESPAPKPLPIPAEQDTPRPISSVVDRNSHAPSIDPIHLAHASPPSPSLSPSPSPPIRSSFSPNVEPDPIHHTAPSSVSSMSDPRSRHSSMSGSGEEESDMDDSMDGMPEGEREEVDEEGQMGEEGQEGDEEGGILLVRVEDLWRGRRGEAGVERDEGGEVKADEKEKDGKDDGVKEEVVPVVSSGDEAERVGELEGTDEAGRLHLHDDILESPIDSPPRPPGLDAFIPMTGPMTVPARSISTVTSTSASSTSTATMATAVSVLIAEPAVLSPAAARSIAQPHSDANTTAPAEPEPVSVPAPQPHSLIEPKPESQSQPIMREAEPILTHETAPQAPAASTASTAIQTTPPPTPPPTAALLSFPASIPASEPTRPQKVDKETQTVELNIEITPRPVLEIPIPAVQARKEVGVSPIVSFGEGMQEQVKAQPPSRQAVPYPWHPQIVPISALPSQSQSVFADEVKPQPQVLASQEPPPPPPLQAHPQIPPDSPSLSPSQSQSQSVFLRPVEDLWADHNHAVAATRRLHRDRDPRPRPLSSGSLPETPTPSQIRALEAELNKELSIAVQKGTAEPMPITPTTPHTPKTPVLNPIQTTFLSPPAPHRHLSRSNGAATEQLGEAQVSSDEDASPPSPNGLILTPVELLWAPGANAPKLPPGAAAPTKGDIEPVTSSIVDVMRSAMASSPAGRGGSLTTSANGAGTPVGNGTVNFVGVGASTGYGGTGAGAAYGSGGGYGSPGGSLGVTGYGGSHSVSGRSTPGGLPEIRESEEEEEEELEQEQEEEAEVSKEEEDRPWLPRKSGESVNRVGNPNGNAPGSGNGSSNGSRTRTPVEGSKFVEVDVDDASITSLKPPPRPHTPTGSRSRSGSRSGSPFLSSTNGTSSLSGSPLHLPPPGLPSTSESDLLESSSSHAPRSSDAHGSTSTLRAHTEPASGSPKDKDKRRRRTSALAIFADFARRGGSSNANANAAAAAAIGTSVSTPTSSLRTTSTAAHSSPLLSQSPSSITPLRISHSPTPPAGPRARPRPRRTSATPSTSSQPTIPTSLSRSFSSITRSLTLSLSSRRLRKREPTFSMVRPEEELGLAAGLRGWGIEEWNGRNSGIGSLALVRALEGRGVIGGLEVLAEQAEERERAGVDAQGSGAGRERARSLDEGERVRDMQREREKEKESGDEKDVASGRKRKRRASAVPSLGGGPGAGMASFWGRGSASNPRDGKEKEKGREKEYDEAKSKSQTSLSQSASKTLPPPPPEPTPSSSAGKKPVRKLSKKRRKSVQIQTQPAKIA</sequence>
<accession>A0A0C9VQ54</accession>
<feature type="region of interest" description="Disordered" evidence="1">
    <location>
        <begin position="1078"/>
        <end position="1113"/>
    </location>
</feature>
<feature type="compositionally biased region" description="Basic and acidic residues" evidence="1">
    <location>
        <begin position="450"/>
        <end position="459"/>
    </location>
</feature>
<feature type="compositionally biased region" description="Acidic residues" evidence="1">
    <location>
        <begin position="310"/>
        <end position="319"/>
    </location>
</feature>
<feature type="region of interest" description="Disordered" evidence="1">
    <location>
        <begin position="207"/>
        <end position="229"/>
    </location>
</feature>
<feature type="compositionally biased region" description="Pro residues" evidence="1">
    <location>
        <begin position="523"/>
        <end position="535"/>
    </location>
</feature>
<feature type="compositionally biased region" description="Low complexity" evidence="1">
    <location>
        <begin position="1504"/>
        <end position="1523"/>
    </location>
</feature>
<feature type="compositionally biased region" description="Low complexity" evidence="1">
    <location>
        <begin position="285"/>
        <end position="302"/>
    </location>
</feature>
<dbReference type="Proteomes" id="UP000054279">
    <property type="component" value="Unassembled WGS sequence"/>
</dbReference>
<evidence type="ECO:0000313" key="2">
    <source>
        <dbReference type="EMBL" id="KIJ40335.1"/>
    </source>
</evidence>
<feature type="compositionally biased region" description="Basic and acidic residues" evidence="1">
    <location>
        <begin position="185"/>
        <end position="195"/>
    </location>
</feature>
<feature type="compositionally biased region" description="Pro residues" evidence="1">
    <location>
        <begin position="951"/>
        <end position="968"/>
    </location>
</feature>
<feature type="compositionally biased region" description="Pro residues" evidence="1">
    <location>
        <begin position="213"/>
        <end position="222"/>
    </location>
</feature>
<feature type="compositionally biased region" description="Basic and acidic residues" evidence="1">
    <location>
        <begin position="428"/>
        <end position="437"/>
    </location>
</feature>
<feature type="compositionally biased region" description="Low complexity" evidence="1">
    <location>
        <begin position="1438"/>
        <end position="1483"/>
    </location>
</feature>
<feature type="region of interest" description="Disordered" evidence="1">
    <location>
        <begin position="1222"/>
        <end position="1523"/>
    </location>
</feature>
<feature type="compositionally biased region" description="Polar residues" evidence="1">
    <location>
        <begin position="1749"/>
        <end position="1758"/>
    </location>
</feature>
<feature type="compositionally biased region" description="Basic and acidic residues" evidence="1">
    <location>
        <begin position="618"/>
        <end position="657"/>
    </location>
</feature>
<feature type="compositionally biased region" description="Basic and acidic residues" evidence="1">
    <location>
        <begin position="1618"/>
        <end position="1652"/>
    </location>
</feature>
<keyword evidence="3" id="KW-1185">Reference proteome</keyword>
<feature type="compositionally biased region" description="Basic and acidic residues" evidence="1">
    <location>
        <begin position="17"/>
        <end position="30"/>
    </location>
</feature>
<feature type="compositionally biased region" description="Basic and acidic residues" evidence="1">
    <location>
        <begin position="852"/>
        <end position="861"/>
    </location>
</feature>
<feature type="region of interest" description="Disordered" evidence="1">
    <location>
        <begin position="998"/>
        <end position="1031"/>
    </location>
</feature>
<feature type="region of interest" description="Disordered" evidence="1">
    <location>
        <begin position="285"/>
        <end position="320"/>
    </location>
</feature>
<feature type="compositionally biased region" description="Acidic residues" evidence="1">
    <location>
        <begin position="574"/>
        <end position="584"/>
    </location>
</feature>
<feature type="region of interest" description="Disordered" evidence="1">
    <location>
        <begin position="1605"/>
        <end position="1758"/>
    </location>
</feature>
<feature type="region of interest" description="Disordered" evidence="1">
    <location>
        <begin position="754"/>
        <end position="862"/>
    </location>
</feature>